<protein>
    <submittedName>
        <fullName evidence="3">PH domain-containing protein</fullName>
    </submittedName>
</protein>
<sequence length="398" mass="45780">MDNWFLSIKNIAQNALSENLPFSSVRGDFVVNQENGLSSSLSKTFQPLIPETPSESYSESDHTESSGESEDFNDILYESKKPMKKICRERYTKIATSYHLKGLKLQRYSGKNLNHKEINIKTNTVKNNELYHKIANSGSHPLVLRPKRPIYISMQQNKFYNENKMGFPTLPAPRNPMMSYRKDLATLPIPRKTKVTGLKNLGTIQISKTNSTNQDNCKVISVLQAKNDNKVNELTSKSKLSEDVREILDKEDYSKEIKPNKSLTETPMHKKEDSNFISQGRSSNLSKESNNKEKYAQYRSNPLMLKKNSSAINKNRLNFSRQRMNESTNDKNLIPLNVVKHFVKDRELYYVIEYSKGIKRSIPLEKCVGDKKLVDLIFKYNNSKESLSLFRRKNASSV</sequence>
<evidence type="ECO:0000313" key="2">
    <source>
        <dbReference type="Proteomes" id="UP000046392"/>
    </source>
</evidence>
<evidence type="ECO:0000313" key="3">
    <source>
        <dbReference type="WBParaSite" id="SPAL_0000604700.1"/>
    </source>
</evidence>
<dbReference type="WBParaSite" id="SPAL_0000604700.1">
    <property type="protein sequence ID" value="SPAL_0000604700.1"/>
    <property type="gene ID" value="SPAL_0000604700"/>
</dbReference>
<feature type="region of interest" description="Disordered" evidence="1">
    <location>
        <begin position="42"/>
        <end position="74"/>
    </location>
</feature>
<proteinExistence type="predicted"/>
<organism evidence="2 3">
    <name type="scientific">Strongyloides papillosus</name>
    <name type="common">Intestinal threadworm</name>
    <dbReference type="NCBI Taxonomy" id="174720"/>
    <lineage>
        <taxon>Eukaryota</taxon>
        <taxon>Metazoa</taxon>
        <taxon>Ecdysozoa</taxon>
        <taxon>Nematoda</taxon>
        <taxon>Chromadorea</taxon>
        <taxon>Rhabditida</taxon>
        <taxon>Tylenchina</taxon>
        <taxon>Panagrolaimomorpha</taxon>
        <taxon>Strongyloidoidea</taxon>
        <taxon>Strongyloididae</taxon>
        <taxon>Strongyloides</taxon>
    </lineage>
</organism>
<accession>A0A0N5BJC1</accession>
<name>A0A0N5BJC1_STREA</name>
<feature type="region of interest" description="Disordered" evidence="1">
    <location>
        <begin position="258"/>
        <end position="293"/>
    </location>
</feature>
<evidence type="ECO:0000256" key="1">
    <source>
        <dbReference type="SAM" id="MobiDB-lite"/>
    </source>
</evidence>
<reference evidence="3" key="1">
    <citation type="submission" date="2017-02" db="UniProtKB">
        <authorList>
            <consortium name="WormBaseParasite"/>
        </authorList>
    </citation>
    <scope>IDENTIFICATION</scope>
</reference>
<dbReference type="AlphaFoldDB" id="A0A0N5BJC1"/>
<keyword evidence="2" id="KW-1185">Reference proteome</keyword>
<dbReference type="Proteomes" id="UP000046392">
    <property type="component" value="Unplaced"/>
</dbReference>